<gene>
    <name evidence="5" type="ORF">HXX08_07290</name>
    <name evidence="6" type="ORF">OZ401_000803</name>
</gene>
<evidence type="ECO:0000256" key="1">
    <source>
        <dbReference type="ARBA" id="ARBA00009282"/>
    </source>
</evidence>
<dbReference type="EMBL" id="JACATZ010000001">
    <property type="protein sequence ID" value="NWJ45667.1"/>
    <property type="molecule type" value="Genomic_DNA"/>
</dbReference>
<dbReference type="Pfam" id="PF13714">
    <property type="entry name" value="PEP_mutase"/>
    <property type="match status" value="1"/>
</dbReference>
<accession>A0A8T7LXQ4</accession>
<dbReference type="RefSeq" id="WP_341469430.1">
    <property type="nucleotide sequence ID" value="NZ_CP128399.1"/>
</dbReference>
<reference evidence="6" key="2">
    <citation type="journal article" date="2024" name="Nature">
        <title>Anoxygenic phototroph of the Chloroflexota uses a type I reaction centre.</title>
        <authorList>
            <person name="Tsuji J.M."/>
            <person name="Shaw N.A."/>
            <person name="Nagashima S."/>
            <person name="Venkiteswaran J.J."/>
            <person name="Schiff S.L."/>
            <person name="Watanabe T."/>
            <person name="Fukui M."/>
            <person name="Hanada S."/>
            <person name="Tank M."/>
            <person name="Neufeld J.D."/>
        </authorList>
    </citation>
    <scope>NUCLEOTIDE SEQUENCE</scope>
    <source>
        <strain evidence="6">L227-S17</strain>
    </source>
</reference>
<dbReference type="InterPro" id="IPR015813">
    <property type="entry name" value="Pyrv/PenolPyrv_kinase-like_dom"/>
</dbReference>
<dbReference type="SUPFAM" id="SSF51621">
    <property type="entry name" value="Phosphoenolpyruvate/pyruvate domain"/>
    <property type="match status" value="1"/>
</dbReference>
<dbReference type="FunFam" id="3.20.20.60:FF:000009">
    <property type="entry name" value="2-methylisocitrate lyase"/>
    <property type="match status" value="1"/>
</dbReference>
<evidence type="ECO:0000256" key="3">
    <source>
        <dbReference type="ARBA" id="ARBA00058526"/>
    </source>
</evidence>
<keyword evidence="5" id="KW-0456">Lyase</keyword>
<comment type="function">
    <text evidence="3">Involved in the methylcitric acid cycle. Catalyzes the cleavage of 2-methylisocitrate to yield pyruvate and succinate.</text>
</comment>
<evidence type="ECO:0000256" key="4">
    <source>
        <dbReference type="ARBA" id="ARBA00073849"/>
    </source>
</evidence>
<dbReference type="InterPro" id="IPR040442">
    <property type="entry name" value="Pyrv_kinase-like_dom_sf"/>
</dbReference>
<dbReference type="Proteomes" id="UP001431572">
    <property type="component" value="Chromosome 1"/>
</dbReference>
<keyword evidence="8" id="KW-1185">Reference proteome</keyword>
<dbReference type="CDD" id="cd00377">
    <property type="entry name" value="ICL_PEPM"/>
    <property type="match status" value="1"/>
</dbReference>
<reference evidence="5 7" key="1">
    <citation type="submission" date="2020-06" db="EMBL/GenBank/DDBJ databases">
        <title>Anoxygenic phototrophic Chloroflexota member uses a Type I reaction center.</title>
        <authorList>
            <person name="Tsuji J.M."/>
            <person name="Shaw N.A."/>
            <person name="Nagashima S."/>
            <person name="Venkiteswaran J."/>
            <person name="Schiff S.L."/>
            <person name="Hanada S."/>
            <person name="Tank M."/>
            <person name="Neufeld J.D."/>
        </authorList>
    </citation>
    <scope>NUCLEOTIDE SEQUENCE [LARGE SCALE GENOMIC DNA]</scope>
    <source>
        <strain evidence="5">L227-S17</strain>
    </source>
</reference>
<comment type="catalytic activity">
    <reaction evidence="2">
        <text>3-hydroxybutane-1,2,3-tricarboxylate = pyruvate + succinate</text>
        <dbReference type="Rhea" id="RHEA:57504"/>
        <dbReference type="ChEBI" id="CHEBI:15361"/>
        <dbReference type="ChEBI" id="CHEBI:30031"/>
        <dbReference type="ChEBI" id="CHEBI:141790"/>
    </reaction>
</comment>
<comment type="similarity">
    <text evidence="1">Belongs to the isocitrate lyase/PEP mutase superfamily. Methylisocitrate lyase family.</text>
</comment>
<dbReference type="EMBL" id="CP128399">
    <property type="protein sequence ID" value="WJW67536.1"/>
    <property type="molecule type" value="Genomic_DNA"/>
</dbReference>
<evidence type="ECO:0000256" key="2">
    <source>
        <dbReference type="ARBA" id="ARBA00051150"/>
    </source>
</evidence>
<dbReference type="InterPro" id="IPR039556">
    <property type="entry name" value="ICL/PEPM"/>
</dbReference>
<proteinExistence type="inferred from homology"/>
<sequence length="291" mass="32325">MRASTMLRKMMSEEGIIVAPGAYDGISARLIERAGFKAIYMTGAGTSASLLGNPDLGLTTQTEMANHAANIAECVSVPVIADADTGYGNPLNVVRTVRLYERSGVAALHLEDQTFPKRCGHVSGKQVIPKEEFAQKIRAAAEYRTDPDLVIIARTDARAINGFDDAIERANYYHEAGADMIFVESPINVEEMALIPKLVKAPVMMNLPTGGRTPMIPYPQLQEMGYKLVIYPTTALYAAIFAIEQRLQILKETGNDEYEQKLELTNDIFEKMRMSWWLNVDKNFSREETPN</sequence>
<dbReference type="PANTHER" id="PTHR42905:SF5">
    <property type="entry name" value="CARBOXYVINYL-CARBOXYPHOSPHONATE PHOSPHORYLMUTASE, CHLOROPLASTIC"/>
    <property type="match status" value="1"/>
</dbReference>
<dbReference type="GO" id="GO:0046421">
    <property type="term" value="F:methylisocitrate lyase activity"/>
    <property type="evidence" value="ECO:0007669"/>
    <property type="project" value="UniProtKB-ARBA"/>
</dbReference>
<dbReference type="PANTHER" id="PTHR42905">
    <property type="entry name" value="PHOSPHOENOLPYRUVATE CARBOXYLASE"/>
    <property type="match status" value="1"/>
</dbReference>
<protein>
    <recommendedName>
        <fullName evidence="4">2-methylisocitrate lyase</fullName>
    </recommendedName>
</protein>
<evidence type="ECO:0000313" key="7">
    <source>
        <dbReference type="Proteomes" id="UP000521676"/>
    </source>
</evidence>
<name>A0A8T7LXQ4_9CHLR</name>
<dbReference type="AlphaFoldDB" id="A0A8T7LXQ4"/>
<evidence type="ECO:0000313" key="8">
    <source>
        <dbReference type="Proteomes" id="UP001431572"/>
    </source>
</evidence>
<dbReference type="Gene3D" id="3.20.20.60">
    <property type="entry name" value="Phosphoenolpyruvate-binding domains"/>
    <property type="match status" value="1"/>
</dbReference>
<organism evidence="5 7">
    <name type="scientific">Candidatus Chlorohelix allophototropha</name>
    <dbReference type="NCBI Taxonomy" id="3003348"/>
    <lineage>
        <taxon>Bacteria</taxon>
        <taxon>Bacillati</taxon>
        <taxon>Chloroflexota</taxon>
        <taxon>Chloroflexia</taxon>
        <taxon>Candidatus Chloroheliales</taxon>
        <taxon>Candidatus Chloroheliaceae</taxon>
        <taxon>Candidatus Chlorohelix</taxon>
    </lineage>
</organism>
<evidence type="ECO:0000313" key="5">
    <source>
        <dbReference type="EMBL" id="NWJ45667.1"/>
    </source>
</evidence>
<evidence type="ECO:0000313" key="6">
    <source>
        <dbReference type="EMBL" id="WJW67536.1"/>
    </source>
</evidence>
<dbReference type="Proteomes" id="UP000521676">
    <property type="component" value="Unassembled WGS sequence"/>
</dbReference>